<dbReference type="EMBL" id="JAFFZP010000002">
    <property type="protein sequence ID" value="MBN0986167.1"/>
    <property type="molecule type" value="Genomic_DNA"/>
</dbReference>
<name>A0ABS2W423_9GAMM</name>
<evidence type="ECO:0000313" key="2">
    <source>
        <dbReference type="Proteomes" id="UP000760472"/>
    </source>
</evidence>
<dbReference type="InterPro" id="IPR008554">
    <property type="entry name" value="Glutaredoxin-like"/>
</dbReference>
<dbReference type="Pfam" id="PF05768">
    <property type="entry name" value="Glrx-like"/>
    <property type="match status" value="1"/>
</dbReference>
<protein>
    <submittedName>
        <fullName evidence="1">Glutaredoxin family protein</fullName>
    </submittedName>
</protein>
<proteinExistence type="predicted"/>
<organism evidence="1 2">
    <name type="scientific">Amphritea pacifica</name>
    <dbReference type="NCBI Taxonomy" id="2811233"/>
    <lineage>
        <taxon>Bacteria</taxon>
        <taxon>Pseudomonadati</taxon>
        <taxon>Pseudomonadota</taxon>
        <taxon>Gammaproteobacteria</taxon>
        <taxon>Oceanospirillales</taxon>
        <taxon>Oceanospirillaceae</taxon>
        <taxon>Amphritea</taxon>
    </lineage>
</organism>
<dbReference type="Gene3D" id="3.40.30.10">
    <property type="entry name" value="Glutaredoxin"/>
    <property type="match status" value="1"/>
</dbReference>
<dbReference type="Proteomes" id="UP000760472">
    <property type="component" value="Unassembled WGS sequence"/>
</dbReference>
<gene>
    <name evidence="1" type="ORF">JW498_02200</name>
</gene>
<reference evidence="1 2" key="1">
    <citation type="submission" date="2021-02" db="EMBL/GenBank/DDBJ databases">
        <title>A novel species of genus Amphritea isolated from a fishpond in China.</title>
        <authorList>
            <person name="Lu H."/>
        </authorList>
    </citation>
    <scope>NUCLEOTIDE SEQUENCE [LARGE SCALE GENOMIC DNA]</scope>
    <source>
        <strain evidence="1 2">RP18W</strain>
    </source>
</reference>
<sequence length="84" mass="9554">MRQFLLMSSVGCHLCDEAANILINTLDPQLHQLDEVDIAYDDGLLEKYALLIPVLVDEVSGEELRWPFDHQDVGRFIARLQTSV</sequence>
<dbReference type="RefSeq" id="WP_205212070.1">
    <property type="nucleotide sequence ID" value="NZ_JAFFZO010000041.1"/>
</dbReference>
<dbReference type="InterPro" id="IPR036249">
    <property type="entry name" value="Thioredoxin-like_sf"/>
</dbReference>
<evidence type="ECO:0000313" key="1">
    <source>
        <dbReference type="EMBL" id="MBN0986167.1"/>
    </source>
</evidence>
<dbReference type="SUPFAM" id="SSF52833">
    <property type="entry name" value="Thioredoxin-like"/>
    <property type="match status" value="1"/>
</dbReference>
<comment type="caution">
    <text evidence="1">The sequence shown here is derived from an EMBL/GenBank/DDBJ whole genome shotgun (WGS) entry which is preliminary data.</text>
</comment>
<accession>A0ABS2W423</accession>
<keyword evidence="2" id="KW-1185">Reference proteome</keyword>